<comment type="caution">
    <text evidence="1">The sequence shown here is derived from an EMBL/GenBank/DDBJ whole genome shotgun (WGS) entry which is preliminary data.</text>
</comment>
<dbReference type="Proteomes" id="UP000235145">
    <property type="component" value="Unassembled WGS sequence"/>
</dbReference>
<keyword evidence="2" id="KW-1185">Reference proteome</keyword>
<dbReference type="PANTHER" id="PTHR47718">
    <property type="entry name" value="OS01G0519700 PROTEIN"/>
    <property type="match status" value="1"/>
</dbReference>
<evidence type="ECO:0000313" key="1">
    <source>
        <dbReference type="EMBL" id="KAJ0194434.1"/>
    </source>
</evidence>
<evidence type="ECO:0000313" key="2">
    <source>
        <dbReference type="Proteomes" id="UP000235145"/>
    </source>
</evidence>
<accession>A0A9R1X163</accession>
<evidence type="ECO:0008006" key="3">
    <source>
        <dbReference type="Google" id="ProtNLM"/>
    </source>
</evidence>
<name>A0A9R1X163_LACSA</name>
<dbReference type="AlphaFoldDB" id="A0A9R1X163"/>
<sequence length="588" mass="69634">MISIGLLCQIQVLLMVTCILRCVRVKKKMLRTHFFEVHNVIGENVYKPDVPIQFIPFKSLIFKSLELVIKMYYEYAEIGGFDSRFDNKIINNKHVICNCGGKLKKKYCDTLGTSGVRRKQNSSSRVIGCQAKIIFESVYGTQDYKVFQFDGVHKHPLEMRSDLKKARQMTYSEKEFIVRASTSKIGLTMAHKLRVTHRLRASLRGGYEFLKPKVVDYKNLRTNINRVIGYKDAQMIFNCQYDVLDSMFWADEMEKAYYVEFGDVISFDVTFHTNKYQMFFVPITAIGHHKKISYCWNTAIKQAIENMFPNSKHRLCMWHIMKKLKNKMSIISDYLFTNKNFRKRFTKLVWDINMKPNVFEVTWGSLMKEFNLEYMRWFKDMFTKRDSWIPGYFNDIPMCRLVKTTSRLESMNSFFNTYSESGNLLLNFMMNYDTAIQKQRNTQREIDKTSNKASYRIQTPQEIEHKHQKFIQVHCFLRCKRKCIKQVFSVHTRMLVLKMGGKFTLCNTTLVKVNLKMNLRHAFTIMMRCGVKEIPERYILKRWRKDAISRNYHFSSHQSDSRDYENVKLVNDSLLHPKTGTTETFWGG</sequence>
<dbReference type="PANTHER" id="PTHR47718:SF12">
    <property type="entry name" value="PROTEIN FAR1-RELATED SEQUENCE"/>
    <property type="match status" value="1"/>
</dbReference>
<dbReference type="EMBL" id="NBSK02000008">
    <property type="protein sequence ID" value="KAJ0194434.1"/>
    <property type="molecule type" value="Genomic_DNA"/>
</dbReference>
<protein>
    <recommendedName>
        <fullName evidence="3">Protein FAR1-RELATED SEQUENCE</fullName>
    </recommendedName>
</protein>
<gene>
    <name evidence="1" type="ORF">LSAT_V11C800448690</name>
</gene>
<reference evidence="1 2" key="1">
    <citation type="journal article" date="2017" name="Nat. Commun.">
        <title>Genome assembly with in vitro proximity ligation data and whole-genome triplication in lettuce.</title>
        <authorList>
            <person name="Reyes-Chin-Wo S."/>
            <person name="Wang Z."/>
            <person name="Yang X."/>
            <person name="Kozik A."/>
            <person name="Arikit S."/>
            <person name="Song C."/>
            <person name="Xia L."/>
            <person name="Froenicke L."/>
            <person name="Lavelle D.O."/>
            <person name="Truco M.J."/>
            <person name="Xia R."/>
            <person name="Zhu S."/>
            <person name="Xu C."/>
            <person name="Xu H."/>
            <person name="Xu X."/>
            <person name="Cox K."/>
            <person name="Korf I."/>
            <person name="Meyers B.C."/>
            <person name="Michelmore R.W."/>
        </authorList>
    </citation>
    <scope>NUCLEOTIDE SEQUENCE [LARGE SCALE GENOMIC DNA]</scope>
    <source>
        <strain evidence="2">cv. Salinas</strain>
        <tissue evidence="1">Seedlings</tissue>
    </source>
</reference>
<proteinExistence type="predicted"/>
<organism evidence="1 2">
    <name type="scientific">Lactuca sativa</name>
    <name type="common">Garden lettuce</name>
    <dbReference type="NCBI Taxonomy" id="4236"/>
    <lineage>
        <taxon>Eukaryota</taxon>
        <taxon>Viridiplantae</taxon>
        <taxon>Streptophyta</taxon>
        <taxon>Embryophyta</taxon>
        <taxon>Tracheophyta</taxon>
        <taxon>Spermatophyta</taxon>
        <taxon>Magnoliopsida</taxon>
        <taxon>eudicotyledons</taxon>
        <taxon>Gunneridae</taxon>
        <taxon>Pentapetalae</taxon>
        <taxon>asterids</taxon>
        <taxon>campanulids</taxon>
        <taxon>Asterales</taxon>
        <taxon>Asteraceae</taxon>
        <taxon>Cichorioideae</taxon>
        <taxon>Cichorieae</taxon>
        <taxon>Lactucinae</taxon>
        <taxon>Lactuca</taxon>
    </lineage>
</organism>